<comment type="caution">
    <text evidence="1">The sequence shown here is derived from an EMBL/GenBank/DDBJ whole genome shotgun (WGS) entry which is preliminary data.</text>
</comment>
<proteinExistence type="predicted"/>
<keyword evidence="2" id="KW-1185">Reference proteome</keyword>
<accession>A0A9N9GHK3</accession>
<evidence type="ECO:0000313" key="1">
    <source>
        <dbReference type="EMBL" id="CAG8602877.1"/>
    </source>
</evidence>
<reference evidence="1" key="1">
    <citation type="submission" date="2021-06" db="EMBL/GenBank/DDBJ databases">
        <authorList>
            <person name="Kallberg Y."/>
            <person name="Tangrot J."/>
            <person name="Rosling A."/>
        </authorList>
    </citation>
    <scope>NUCLEOTIDE SEQUENCE</scope>
    <source>
        <strain evidence="1">FL966</strain>
    </source>
</reference>
<dbReference type="OrthoDB" id="2432419at2759"/>
<evidence type="ECO:0000313" key="2">
    <source>
        <dbReference type="Proteomes" id="UP000789759"/>
    </source>
</evidence>
<sequence length="321" mass="36895">MNNLLEYANKGYFECNDPNINYELLDDNESYLKNVSEIPSLPKTTTTESTISDNNYIIKEFIFDKAALNHARNLIESMWTSTTDKSHIVDYEVGETNINESNSQCVIIDYIDGHLQCCPNSVYRSIKQLIRIWKLSFDAIDIVIKSGIVEALTSLNIAVNQNQQLQAILLEKVWSAIIKFLNKKPDLFKNSIDNDDTNLISKAKPPTYFGIRAALHIKKVNLHQLEEKSRFTDFITNQPQELRKALETVVWRSRSEVILQKKALEIPDTFQEFHDDLVLSEYIDEPLLVPVDQATKSYDKALQKLTNQLIEAFNLPDPTKH</sequence>
<dbReference type="EMBL" id="CAJVQA010004632">
    <property type="protein sequence ID" value="CAG8602877.1"/>
    <property type="molecule type" value="Genomic_DNA"/>
</dbReference>
<protein>
    <submittedName>
        <fullName evidence="1">24908_t:CDS:1</fullName>
    </submittedName>
</protein>
<name>A0A9N9GHK3_9GLOM</name>
<dbReference type="Proteomes" id="UP000789759">
    <property type="component" value="Unassembled WGS sequence"/>
</dbReference>
<organism evidence="1 2">
    <name type="scientific">Cetraspora pellucida</name>
    <dbReference type="NCBI Taxonomy" id="1433469"/>
    <lineage>
        <taxon>Eukaryota</taxon>
        <taxon>Fungi</taxon>
        <taxon>Fungi incertae sedis</taxon>
        <taxon>Mucoromycota</taxon>
        <taxon>Glomeromycotina</taxon>
        <taxon>Glomeromycetes</taxon>
        <taxon>Diversisporales</taxon>
        <taxon>Gigasporaceae</taxon>
        <taxon>Cetraspora</taxon>
    </lineage>
</organism>
<gene>
    <name evidence="1" type="ORF">CPELLU_LOCUS7079</name>
</gene>
<dbReference type="AlphaFoldDB" id="A0A9N9GHK3"/>